<organism evidence="1 2">
    <name type="scientific">Roseibacillus ishigakijimensis</name>
    <dbReference type="NCBI Taxonomy" id="454146"/>
    <lineage>
        <taxon>Bacteria</taxon>
        <taxon>Pseudomonadati</taxon>
        <taxon>Verrucomicrobiota</taxon>
        <taxon>Verrucomicrobiia</taxon>
        <taxon>Verrucomicrobiales</taxon>
        <taxon>Verrucomicrobiaceae</taxon>
        <taxon>Roseibacillus</taxon>
    </lineage>
</organism>
<keyword evidence="2" id="KW-1185">Reference proteome</keyword>
<gene>
    <name evidence="1" type="ORF">JIN78_03770</name>
</gene>
<evidence type="ECO:0000313" key="2">
    <source>
        <dbReference type="Proteomes" id="UP000604083"/>
    </source>
</evidence>
<name>A0A934RQD5_9BACT</name>
<protein>
    <submittedName>
        <fullName evidence="1">Uncharacterized protein</fullName>
    </submittedName>
</protein>
<proteinExistence type="predicted"/>
<evidence type="ECO:0000313" key="1">
    <source>
        <dbReference type="EMBL" id="MBK1833169.1"/>
    </source>
</evidence>
<reference evidence="1" key="1">
    <citation type="submission" date="2021-01" db="EMBL/GenBank/DDBJ databases">
        <title>Modified the classification status of verrucomicrobia.</title>
        <authorList>
            <person name="Feng X."/>
        </authorList>
    </citation>
    <scope>NUCLEOTIDE SEQUENCE</scope>
    <source>
        <strain evidence="1">KCTC 12986</strain>
    </source>
</reference>
<dbReference type="RefSeq" id="WP_200390603.1">
    <property type="nucleotide sequence ID" value="NZ_JAENIO010000006.1"/>
</dbReference>
<accession>A0A934RQD5</accession>
<dbReference type="EMBL" id="JAENIO010000006">
    <property type="protein sequence ID" value="MBK1833169.1"/>
    <property type="molecule type" value="Genomic_DNA"/>
</dbReference>
<dbReference type="Proteomes" id="UP000604083">
    <property type="component" value="Unassembled WGS sequence"/>
</dbReference>
<dbReference type="AlphaFoldDB" id="A0A934RQD5"/>
<sequence>MDQDQAKLILASFRPNGSDFQDPAFAEALALAAEDRDLGQWLAQERARDMAFADSLAEFPIPENLRENLFAALANVQDPPGYDEFDHEFAQVLGNLAPPSNLRSDILAAMEVEQKVTALPAAAPLSELPHKKNTWFTWPSFGLAAAAGIVAALVWTGGLAPDQTTTPAAQLASITPDNVQAQAINFLSGQEFRLDHRAPEKEANYRFLTSKQLPAPNILPAGLENASPLGCKIVNFNGKPASLICYQQAPDQPVVHLIVLRREAVKGDLPELANARFACRQCTRTGWSMAQWRDDDKAFFLLGKMDVDQLATVF</sequence>
<comment type="caution">
    <text evidence="1">The sequence shown here is derived from an EMBL/GenBank/DDBJ whole genome shotgun (WGS) entry which is preliminary data.</text>
</comment>